<sequence>MNVPIYDTIKVVLVLGLLSCFIMINHAFIADSSPVGSLIGRAAHDHHFHMRKLQEFKSNFFAQEHVSLSSSPSLSPSSSSRARSGSGVYSVIDYGADPTGKNDSTDAILAAISDAVSVEGDGFLMQGITNLGGVQISLEGGIYKISRPIKLPVGGLGNIMIFGGTLKASDNFTTDSYLLDLSSSSSSPNHGYNYEFVTLRDLMLDCNFKGGGIRAVDALRTSIDNCYIAHFTTTGILVQLGHETYIRNSFLGQRITAGGDPNERNFTGTAIDLQGNDNAITDVVIFSAQVGIMISGQANMITGVHCYNKAHGFGGTGIYIKVPGVTQTRIVNSYFDYTGIVAEDPVQLHVSDCFFLGDAFIVLKSVRGVVDGTNIVNNMFYGSNKGVDIVQLDQTEKEFNEIGQVVVDNNVVNGMNTKATVAKGVTRVNGTSWTVDFNEILLFPRRIKFVQHSLMSNASNLFPKTILRNISNNQVFIESDMTVEGSASVIVDQGLTISS</sequence>
<organism evidence="1 2">
    <name type="scientific">Smallanthus sonchifolius</name>
    <dbReference type="NCBI Taxonomy" id="185202"/>
    <lineage>
        <taxon>Eukaryota</taxon>
        <taxon>Viridiplantae</taxon>
        <taxon>Streptophyta</taxon>
        <taxon>Embryophyta</taxon>
        <taxon>Tracheophyta</taxon>
        <taxon>Spermatophyta</taxon>
        <taxon>Magnoliopsida</taxon>
        <taxon>eudicotyledons</taxon>
        <taxon>Gunneridae</taxon>
        <taxon>Pentapetalae</taxon>
        <taxon>asterids</taxon>
        <taxon>campanulids</taxon>
        <taxon>Asterales</taxon>
        <taxon>Asteraceae</taxon>
        <taxon>Asteroideae</taxon>
        <taxon>Heliantheae alliance</taxon>
        <taxon>Millerieae</taxon>
        <taxon>Smallanthus</taxon>
    </lineage>
</organism>
<evidence type="ECO:0000313" key="1">
    <source>
        <dbReference type="EMBL" id="KAI3761852.1"/>
    </source>
</evidence>
<accession>A0ACB9ESN4</accession>
<evidence type="ECO:0000313" key="2">
    <source>
        <dbReference type="Proteomes" id="UP001056120"/>
    </source>
</evidence>
<reference evidence="2" key="1">
    <citation type="journal article" date="2022" name="Mol. Ecol. Resour.">
        <title>The genomes of chicory, endive, great burdock and yacon provide insights into Asteraceae palaeo-polyploidization history and plant inulin production.</title>
        <authorList>
            <person name="Fan W."/>
            <person name="Wang S."/>
            <person name="Wang H."/>
            <person name="Wang A."/>
            <person name="Jiang F."/>
            <person name="Liu H."/>
            <person name="Zhao H."/>
            <person name="Xu D."/>
            <person name="Zhang Y."/>
        </authorList>
    </citation>
    <scope>NUCLEOTIDE SEQUENCE [LARGE SCALE GENOMIC DNA]</scope>
    <source>
        <strain evidence="2">cv. Yunnan</strain>
    </source>
</reference>
<dbReference type="Proteomes" id="UP001056120">
    <property type="component" value="Linkage Group LG17"/>
</dbReference>
<dbReference type="EMBL" id="CM042034">
    <property type="protein sequence ID" value="KAI3761852.1"/>
    <property type="molecule type" value="Genomic_DNA"/>
</dbReference>
<proteinExistence type="predicted"/>
<gene>
    <name evidence="1" type="ORF">L1987_52274</name>
</gene>
<name>A0ACB9ESN4_9ASTR</name>
<comment type="caution">
    <text evidence="1">The sequence shown here is derived from an EMBL/GenBank/DDBJ whole genome shotgun (WGS) entry which is preliminary data.</text>
</comment>
<keyword evidence="2" id="KW-1185">Reference proteome</keyword>
<reference evidence="1 2" key="2">
    <citation type="journal article" date="2022" name="Mol. Ecol. Resour.">
        <title>The genomes of chicory, endive, great burdock and yacon provide insights into Asteraceae paleo-polyploidization history and plant inulin production.</title>
        <authorList>
            <person name="Fan W."/>
            <person name="Wang S."/>
            <person name="Wang H."/>
            <person name="Wang A."/>
            <person name="Jiang F."/>
            <person name="Liu H."/>
            <person name="Zhao H."/>
            <person name="Xu D."/>
            <person name="Zhang Y."/>
        </authorList>
    </citation>
    <scope>NUCLEOTIDE SEQUENCE [LARGE SCALE GENOMIC DNA]</scope>
    <source>
        <strain evidence="2">cv. Yunnan</strain>
        <tissue evidence="1">Leaves</tissue>
    </source>
</reference>
<protein>
    <submittedName>
        <fullName evidence="1">Uncharacterized protein</fullName>
    </submittedName>
</protein>